<evidence type="ECO:0000313" key="5">
    <source>
        <dbReference type="Proteomes" id="UP000095287"/>
    </source>
</evidence>
<dbReference type="InterPro" id="IPR027417">
    <property type="entry name" value="P-loop_NTPase"/>
</dbReference>
<dbReference type="Pfam" id="PF00406">
    <property type="entry name" value="ADK"/>
    <property type="match status" value="1"/>
</dbReference>
<sequence length="463" mass="52976">MTISVQMGCAPSSRRGSSKGRKGVQIRGRGRDDETDSYIECARTPPKVTVSLGSGVARTPDHIHTVIFIFGGPGSQKGIITQELVQEFEFVSISIEDIVFSFMPNKVANTVENVSEIQELLRRDTGVLTLEWVLSMISAKLSTSMSQRFIIDIVPELQNIMRADSFRSRNHEKHLENFERRHPVLFALELMVSEEKSLLSGKTLRGPESEQINRKELSPELSAFLKGIDEADKGRLEKRIDNYHKCSEPFLDYFRQTRRVIQMDLKVPGNDNVIKTVREALSDFGFSRNSDNIRVVVFVTNERHVGEIDLEYYRLRRFRLSDIAPDRNESFNSQIRSIRRYINRTAEPNENFFVVLDTLNKAEITGMKKINFIEPRETYLEYYIKTRLSREPYARCKMALNAITSTNEEVCLFPRSFSTELARKISYAFSERLSLAESEALTSSESPEPTLSNGSYVPRQIPA</sequence>
<keyword evidence="3" id="KW-0418">Kinase</keyword>
<dbReference type="Gene3D" id="3.40.50.300">
    <property type="entry name" value="P-loop containing nucleotide triphosphate hydrolases"/>
    <property type="match status" value="1"/>
</dbReference>
<dbReference type="Proteomes" id="UP000095287">
    <property type="component" value="Unplaced"/>
</dbReference>
<dbReference type="AlphaFoldDB" id="A0A1I7YSP8"/>
<protein>
    <submittedName>
        <fullName evidence="6">Adenylate kinase</fullName>
    </submittedName>
</protein>
<keyword evidence="1" id="KW-0808">Transferase</keyword>
<evidence type="ECO:0000313" key="6">
    <source>
        <dbReference type="WBParaSite" id="L893_g19317.t1"/>
    </source>
</evidence>
<dbReference type="InterPro" id="IPR000850">
    <property type="entry name" value="Adenylat/UMP-CMP_kin"/>
</dbReference>
<keyword evidence="2" id="KW-0547">Nucleotide-binding</keyword>
<feature type="compositionally biased region" description="Low complexity" evidence="4">
    <location>
        <begin position="439"/>
        <end position="450"/>
    </location>
</feature>
<reference evidence="6" key="1">
    <citation type="submission" date="2016-11" db="UniProtKB">
        <authorList>
            <consortium name="WormBaseParasite"/>
        </authorList>
    </citation>
    <scope>IDENTIFICATION</scope>
</reference>
<dbReference type="WBParaSite" id="L893_g19317.t1">
    <property type="protein sequence ID" value="L893_g19317.t1"/>
    <property type="gene ID" value="L893_g19317"/>
</dbReference>
<evidence type="ECO:0000256" key="2">
    <source>
        <dbReference type="ARBA" id="ARBA00022741"/>
    </source>
</evidence>
<evidence type="ECO:0000256" key="3">
    <source>
        <dbReference type="ARBA" id="ARBA00022777"/>
    </source>
</evidence>
<dbReference type="SUPFAM" id="SSF52540">
    <property type="entry name" value="P-loop containing nucleoside triphosphate hydrolases"/>
    <property type="match status" value="1"/>
</dbReference>
<evidence type="ECO:0000256" key="4">
    <source>
        <dbReference type="SAM" id="MobiDB-lite"/>
    </source>
</evidence>
<name>A0A1I7YSP8_9BILA</name>
<proteinExistence type="predicted"/>
<dbReference type="PANTHER" id="PTHR23359">
    <property type="entry name" value="NUCLEOTIDE KINASE"/>
    <property type="match status" value="1"/>
</dbReference>
<keyword evidence="5" id="KW-1185">Reference proteome</keyword>
<accession>A0A1I7YSP8</accession>
<feature type="region of interest" description="Disordered" evidence="4">
    <location>
        <begin position="439"/>
        <end position="463"/>
    </location>
</feature>
<feature type="region of interest" description="Disordered" evidence="4">
    <location>
        <begin position="1"/>
        <end position="36"/>
    </location>
</feature>
<organism evidence="5 6">
    <name type="scientific">Steinernema glaseri</name>
    <dbReference type="NCBI Taxonomy" id="37863"/>
    <lineage>
        <taxon>Eukaryota</taxon>
        <taxon>Metazoa</taxon>
        <taxon>Ecdysozoa</taxon>
        <taxon>Nematoda</taxon>
        <taxon>Chromadorea</taxon>
        <taxon>Rhabditida</taxon>
        <taxon>Tylenchina</taxon>
        <taxon>Panagrolaimomorpha</taxon>
        <taxon>Strongyloidoidea</taxon>
        <taxon>Steinernematidae</taxon>
        <taxon>Steinernema</taxon>
    </lineage>
</organism>
<dbReference type="GO" id="GO:0006139">
    <property type="term" value="P:nucleobase-containing compound metabolic process"/>
    <property type="evidence" value="ECO:0007669"/>
    <property type="project" value="InterPro"/>
</dbReference>
<dbReference type="GO" id="GO:0005524">
    <property type="term" value="F:ATP binding"/>
    <property type="evidence" value="ECO:0007669"/>
    <property type="project" value="InterPro"/>
</dbReference>
<evidence type="ECO:0000256" key="1">
    <source>
        <dbReference type="ARBA" id="ARBA00022679"/>
    </source>
</evidence>
<dbReference type="GO" id="GO:0019205">
    <property type="term" value="F:nucleobase-containing compound kinase activity"/>
    <property type="evidence" value="ECO:0007669"/>
    <property type="project" value="InterPro"/>
</dbReference>